<dbReference type="RefSeq" id="WP_408170251.1">
    <property type="nucleotide sequence ID" value="NZ_JAQQFR010000019.1"/>
</dbReference>
<keyword evidence="5" id="KW-0503">Monooxygenase</keyword>
<keyword evidence="6" id="KW-1185">Reference proteome</keyword>
<evidence type="ECO:0000256" key="2">
    <source>
        <dbReference type="ARBA" id="ARBA00022630"/>
    </source>
</evidence>
<sequence length="548" mass="59736">MTIRHHPVLIAGAGPTGLTAAMELSRLGVPVRLIDKLTAPSTTSRALAVQARTLELLQQRGLTDKMLAAGNKAHAGSLYGRGKLLGKVDLSRIPGRHNYVLLLSQAETERLLTEQLALQGVQIERGVELIGFVQSQASTPASTLASGVLAELRHADGRIEQLQAAALISAEGAHSSARHALNLAFEGKSLKPTYALADLHVEGEIASDQLSIFISDHGFLAMFPLAEGHFRMIAIEPDAEIQQDDELVRDIPGDPPTLAQLQAIYDAHSPVPATLSDIVWSSHFRINSRMLQTLRQGNVFFGGDAAHIHSPAGGQGMNTGIQDMIDLCWKLALVLQGRADPALLDTYEQDRLPVIRNIVTRTEAATDVLNSRSTWVHTLVTHIAPLALNIDFVQDTATRLISEINVDYRSSPLSVTHDAGGSLHGGDRLPDIDVIAWEHNNSEAESREGNLYALLDPSRLTLLIAQGPSAPILPPDWREQLHRWEGVLTIRHIAAALAEGHDREFRNLFGSYHLHVARPDCYLGFVGDAAQWDALIAWLDKWFTPRAA</sequence>
<comment type="caution">
    <text evidence="5">The sequence shown here is derived from an EMBL/GenBank/DDBJ whole genome shotgun (WGS) entry which is preliminary data.</text>
</comment>
<dbReference type="Gene3D" id="3.50.50.60">
    <property type="entry name" value="FAD/NAD(P)-binding domain"/>
    <property type="match status" value="1"/>
</dbReference>
<accession>A0ABW8ZDP2</accession>
<evidence type="ECO:0000313" key="6">
    <source>
        <dbReference type="Proteomes" id="UP001629214"/>
    </source>
</evidence>
<keyword evidence="2" id="KW-0285">Flavoprotein</keyword>
<dbReference type="InterPro" id="IPR036188">
    <property type="entry name" value="FAD/NAD-bd_sf"/>
</dbReference>
<dbReference type="SUPFAM" id="SSF51905">
    <property type="entry name" value="FAD/NAD(P)-binding domain"/>
    <property type="match status" value="1"/>
</dbReference>
<feature type="domain" description="FAD-binding" evidence="4">
    <location>
        <begin position="7"/>
        <end position="362"/>
    </location>
</feature>
<dbReference type="PRINTS" id="PR00420">
    <property type="entry name" value="RNGMNOXGNASE"/>
</dbReference>
<organism evidence="5 6">
    <name type="scientific">Herbaspirillum rhizosphaerae</name>
    <dbReference type="NCBI Taxonomy" id="346179"/>
    <lineage>
        <taxon>Bacteria</taxon>
        <taxon>Pseudomonadati</taxon>
        <taxon>Pseudomonadota</taxon>
        <taxon>Betaproteobacteria</taxon>
        <taxon>Burkholderiales</taxon>
        <taxon>Oxalobacteraceae</taxon>
        <taxon>Herbaspirillum</taxon>
    </lineage>
</organism>
<dbReference type="PANTHER" id="PTHR43004:SF19">
    <property type="entry name" value="BINDING MONOOXYGENASE, PUTATIVE (JCVI)-RELATED"/>
    <property type="match status" value="1"/>
</dbReference>
<name>A0ABW8ZDP2_9BURK</name>
<dbReference type="EMBL" id="JAQQFR010000019">
    <property type="protein sequence ID" value="MFL9881121.1"/>
    <property type="molecule type" value="Genomic_DNA"/>
</dbReference>
<evidence type="ECO:0000256" key="3">
    <source>
        <dbReference type="ARBA" id="ARBA00022827"/>
    </source>
</evidence>
<comment type="cofactor">
    <cofactor evidence="1">
        <name>FAD</name>
        <dbReference type="ChEBI" id="CHEBI:57692"/>
    </cofactor>
</comment>
<evidence type="ECO:0000259" key="4">
    <source>
        <dbReference type="Pfam" id="PF01494"/>
    </source>
</evidence>
<gene>
    <name evidence="5" type="ORF">PQR63_22170</name>
</gene>
<dbReference type="PANTHER" id="PTHR43004">
    <property type="entry name" value="TRK SYSTEM POTASSIUM UPTAKE PROTEIN"/>
    <property type="match status" value="1"/>
</dbReference>
<reference evidence="5 6" key="1">
    <citation type="journal article" date="2024" name="Chem. Sci.">
        <title>Discovery of megapolipeptins by genome mining of a Burkholderiales bacteria collection.</title>
        <authorList>
            <person name="Paulo B.S."/>
            <person name="Recchia M.J.J."/>
            <person name="Lee S."/>
            <person name="Fergusson C.H."/>
            <person name="Romanowski S.B."/>
            <person name="Hernandez A."/>
            <person name="Krull N."/>
            <person name="Liu D.Y."/>
            <person name="Cavanagh H."/>
            <person name="Bos A."/>
            <person name="Gray C.A."/>
            <person name="Murphy B.T."/>
            <person name="Linington R.G."/>
            <person name="Eustaquio A.S."/>
        </authorList>
    </citation>
    <scope>NUCLEOTIDE SEQUENCE [LARGE SCALE GENOMIC DNA]</scope>
    <source>
        <strain evidence="5 6">RL21-008-BIB-B</strain>
    </source>
</reference>
<dbReference type="GO" id="GO:0004497">
    <property type="term" value="F:monooxygenase activity"/>
    <property type="evidence" value="ECO:0007669"/>
    <property type="project" value="UniProtKB-KW"/>
</dbReference>
<dbReference type="InterPro" id="IPR050641">
    <property type="entry name" value="RIFMO-like"/>
</dbReference>
<proteinExistence type="predicted"/>
<dbReference type="Proteomes" id="UP001629214">
    <property type="component" value="Unassembled WGS sequence"/>
</dbReference>
<keyword evidence="3" id="KW-0274">FAD</keyword>
<evidence type="ECO:0000313" key="5">
    <source>
        <dbReference type="EMBL" id="MFL9881121.1"/>
    </source>
</evidence>
<dbReference type="InterPro" id="IPR002938">
    <property type="entry name" value="FAD-bd"/>
</dbReference>
<protein>
    <submittedName>
        <fullName evidence="5">FAD-dependent monooxygenase</fullName>
    </submittedName>
</protein>
<keyword evidence="5" id="KW-0560">Oxidoreductase</keyword>
<dbReference type="Pfam" id="PF01494">
    <property type="entry name" value="FAD_binding_3"/>
    <property type="match status" value="1"/>
</dbReference>
<evidence type="ECO:0000256" key="1">
    <source>
        <dbReference type="ARBA" id="ARBA00001974"/>
    </source>
</evidence>
<dbReference type="Gene3D" id="3.30.70.2450">
    <property type="match status" value="1"/>
</dbReference>